<evidence type="ECO:0000313" key="4">
    <source>
        <dbReference type="EMBL" id="KAF2084071.1"/>
    </source>
</evidence>
<feature type="compositionally biased region" description="Polar residues" evidence="2">
    <location>
        <begin position="115"/>
        <end position="131"/>
    </location>
</feature>
<comment type="caution">
    <text evidence="4">The sequence shown here is derived from an EMBL/GenBank/DDBJ whole genome shotgun (WGS) entry which is preliminary data.</text>
</comment>
<dbReference type="InterPro" id="IPR013087">
    <property type="entry name" value="Znf_C2H2_type"/>
</dbReference>
<dbReference type="GO" id="GO:0008270">
    <property type="term" value="F:zinc ion binding"/>
    <property type="evidence" value="ECO:0007669"/>
    <property type="project" value="UniProtKB-KW"/>
</dbReference>
<feature type="region of interest" description="Disordered" evidence="2">
    <location>
        <begin position="61"/>
        <end position="145"/>
    </location>
</feature>
<proteinExistence type="predicted"/>
<evidence type="ECO:0000256" key="2">
    <source>
        <dbReference type="SAM" id="MobiDB-lite"/>
    </source>
</evidence>
<keyword evidence="1" id="KW-0863">Zinc-finger</keyword>
<evidence type="ECO:0000256" key="1">
    <source>
        <dbReference type="PROSITE-ProRule" id="PRU00042"/>
    </source>
</evidence>
<feature type="compositionally biased region" description="Polar residues" evidence="2">
    <location>
        <begin position="84"/>
        <end position="106"/>
    </location>
</feature>
<dbReference type="Gene3D" id="2.40.70.10">
    <property type="entry name" value="Acid Proteases"/>
    <property type="match status" value="1"/>
</dbReference>
<dbReference type="Proteomes" id="UP000799776">
    <property type="component" value="Unassembled WGS sequence"/>
</dbReference>
<keyword evidence="1" id="KW-0479">Metal-binding</keyword>
<dbReference type="Gene3D" id="3.30.160.60">
    <property type="entry name" value="Classic Zinc Finger"/>
    <property type="match status" value="1"/>
</dbReference>
<protein>
    <recommendedName>
        <fullName evidence="3">C2H2-type domain-containing protein</fullName>
    </recommendedName>
</protein>
<dbReference type="OrthoDB" id="5423428at2759"/>
<gene>
    <name evidence="4" type="ORF">K490DRAFT_69185</name>
</gene>
<name>A0A9P4HPH7_9PEZI</name>
<dbReference type="EMBL" id="ML978747">
    <property type="protein sequence ID" value="KAF2084071.1"/>
    <property type="molecule type" value="Genomic_DNA"/>
</dbReference>
<evidence type="ECO:0000259" key="3">
    <source>
        <dbReference type="PROSITE" id="PS50157"/>
    </source>
</evidence>
<dbReference type="PROSITE" id="PS50157">
    <property type="entry name" value="ZINC_FINGER_C2H2_2"/>
    <property type="match status" value="2"/>
</dbReference>
<organism evidence="4 5">
    <name type="scientific">Saccharata proteae CBS 121410</name>
    <dbReference type="NCBI Taxonomy" id="1314787"/>
    <lineage>
        <taxon>Eukaryota</taxon>
        <taxon>Fungi</taxon>
        <taxon>Dikarya</taxon>
        <taxon>Ascomycota</taxon>
        <taxon>Pezizomycotina</taxon>
        <taxon>Dothideomycetes</taxon>
        <taxon>Dothideomycetes incertae sedis</taxon>
        <taxon>Botryosphaeriales</taxon>
        <taxon>Saccharataceae</taxon>
        <taxon>Saccharata</taxon>
    </lineage>
</organism>
<accession>A0A9P4HPH7</accession>
<feature type="compositionally biased region" description="Polar residues" evidence="2">
    <location>
        <begin position="61"/>
        <end position="75"/>
    </location>
</feature>
<feature type="domain" description="C2H2-type" evidence="3">
    <location>
        <begin position="204"/>
        <end position="237"/>
    </location>
</feature>
<reference evidence="4" key="1">
    <citation type="journal article" date="2020" name="Stud. Mycol.">
        <title>101 Dothideomycetes genomes: a test case for predicting lifestyles and emergence of pathogens.</title>
        <authorList>
            <person name="Haridas S."/>
            <person name="Albert R."/>
            <person name="Binder M."/>
            <person name="Bloem J."/>
            <person name="Labutti K."/>
            <person name="Salamov A."/>
            <person name="Andreopoulos B."/>
            <person name="Baker S."/>
            <person name="Barry K."/>
            <person name="Bills G."/>
            <person name="Bluhm B."/>
            <person name="Cannon C."/>
            <person name="Castanera R."/>
            <person name="Culley D."/>
            <person name="Daum C."/>
            <person name="Ezra D."/>
            <person name="Gonzalez J."/>
            <person name="Henrissat B."/>
            <person name="Kuo A."/>
            <person name="Liang C."/>
            <person name="Lipzen A."/>
            <person name="Lutzoni F."/>
            <person name="Magnuson J."/>
            <person name="Mondo S."/>
            <person name="Nolan M."/>
            <person name="Ohm R."/>
            <person name="Pangilinan J."/>
            <person name="Park H.-J."/>
            <person name="Ramirez L."/>
            <person name="Alfaro M."/>
            <person name="Sun H."/>
            <person name="Tritt A."/>
            <person name="Yoshinaga Y."/>
            <person name="Zwiers L.-H."/>
            <person name="Turgeon B."/>
            <person name="Goodwin S."/>
            <person name="Spatafora J."/>
            <person name="Crous P."/>
            <person name="Grigoriev I."/>
        </authorList>
    </citation>
    <scope>NUCLEOTIDE SEQUENCE</scope>
    <source>
        <strain evidence="4">CBS 121410</strain>
    </source>
</reference>
<feature type="domain" description="C2H2-type" evidence="3">
    <location>
        <begin position="170"/>
        <end position="198"/>
    </location>
</feature>
<evidence type="ECO:0000313" key="5">
    <source>
        <dbReference type="Proteomes" id="UP000799776"/>
    </source>
</evidence>
<dbReference type="InterPro" id="IPR021109">
    <property type="entry name" value="Peptidase_aspartic_dom_sf"/>
</dbReference>
<dbReference type="AlphaFoldDB" id="A0A9P4HPH7"/>
<keyword evidence="5" id="KW-1185">Reference proteome</keyword>
<keyword evidence="1" id="KW-0862">Zinc</keyword>
<sequence length="424" mass="46630">MPNNHAFDSSDTSELHQHAPKNIMASNPSNASIAQLVEALRDIENTMNRGFDKLERAVQHTASTSYNGTQNNNSSDYHERPRQTQDQSSYNQQPSPYKKQLQSNAATDPPRLPAPQSQKLLTTTFPANDTPATLPARGDFPDTDLATATPREAYRTTTATLYETSQSAALTCRVCQQVFQSSNKLHQHLRTGCTPRKPSTSTTVTCRTCQQAFQSKTELHQHLRTDCIPTKHTASDSVRIIDADMPTGQQGKWRHTTVAASVQRNGGFTQLCINSGCTPTLGDRAYLLRQGCSIKKIAMLQLNPVGYQHLATDEYVETYLYVPGLTATARIPVKIHVIPTLLAKLLIGSDTLNNAGMILNFNNHTLTIRTCEGLTVPIQSTTPPYTATNEAKDDDIATNDVGANLLPLAEPPEPRALPPLRIRF</sequence>